<gene>
    <name evidence="1" type="ORF">TPHV1_130014</name>
</gene>
<protein>
    <submittedName>
        <fullName evidence="1">Uncharacterized protein</fullName>
    </submittedName>
</protein>
<dbReference type="Proteomes" id="UP000042527">
    <property type="component" value="Unassembled WGS sequence"/>
</dbReference>
<sequence length="216" mass="25267">MGNIESSIDCIRREFPEVSIQRKGAQVIFEGRFILRGKYKGFVMEAAPRLKIIMNNNYPDIPPEVFDVDNAIDYDHKFKDGALCVATPIDISLGLLNSKSISDYINLFLIPYFISFKYWKQSGKKKDIYGDRSHGYEGYIETLTDFFDLSYSDKNKVILPLAWAAKIKKFKKLFSKEQQPLLIKKYITKIERLRRIGFDNLKKYYKDIIKTVNFIE</sequence>
<evidence type="ECO:0000313" key="2">
    <source>
        <dbReference type="Proteomes" id="UP000042527"/>
    </source>
</evidence>
<keyword evidence="2" id="KW-1185">Reference proteome</keyword>
<organism evidence="1 2">
    <name type="scientific">Treponema phagedenis</name>
    <dbReference type="NCBI Taxonomy" id="162"/>
    <lineage>
        <taxon>Bacteria</taxon>
        <taxon>Pseudomonadati</taxon>
        <taxon>Spirochaetota</taxon>
        <taxon>Spirochaetia</taxon>
        <taxon>Spirochaetales</taxon>
        <taxon>Treponemataceae</taxon>
        <taxon>Treponema</taxon>
    </lineage>
</organism>
<dbReference type="RefSeq" id="WP_044634382.1">
    <property type="nucleotide sequence ID" value="NZ_CDNC01000005.1"/>
</dbReference>
<dbReference type="GeneID" id="57753922"/>
<accession>A0A0B7GWF9</accession>
<reference evidence="2" key="1">
    <citation type="submission" date="2015-01" db="EMBL/GenBank/DDBJ databases">
        <authorList>
            <person name="Manzoor Shahid"/>
            <person name="Zubair Saima"/>
        </authorList>
    </citation>
    <scope>NUCLEOTIDE SEQUENCE [LARGE SCALE GENOMIC DNA]</scope>
    <source>
        <strain evidence="2">V1</strain>
    </source>
</reference>
<evidence type="ECO:0000313" key="1">
    <source>
        <dbReference type="EMBL" id="CEM60976.1"/>
    </source>
</evidence>
<name>A0A0B7GWF9_TREPH</name>
<proteinExistence type="predicted"/>
<dbReference type="OrthoDB" id="9808814at2"/>
<dbReference type="EMBL" id="CDNC01000005">
    <property type="protein sequence ID" value="CEM60976.1"/>
    <property type="molecule type" value="Genomic_DNA"/>
</dbReference>
<dbReference type="AlphaFoldDB" id="A0A0B7GWF9"/>